<organism evidence="1 2">
    <name type="scientific">Methyloceanibacter superfactus</name>
    <dbReference type="NCBI Taxonomy" id="1774969"/>
    <lineage>
        <taxon>Bacteria</taxon>
        <taxon>Pseudomonadati</taxon>
        <taxon>Pseudomonadota</taxon>
        <taxon>Alphaproteobacteria</taxon>
        <taxon>Hyphomicrobiales</taxon>
        <taxon>Hyphomicrobiaceae</taxon>
        <taxon>Methyloceanibacter</taxon>
    </lineage>
</organism>
<dbReference type="Proteomes" id="UP000094472">
    <property type="component" value="Unassembled WGS sequence"/>
</dbReference>
<gene>
    <name evidence="1" type="ORF">AUC69_05640</name>
</gene>
<evidence type="ECO:0008006" key="3">
    <source>
        <dbReference type="Google" id="ProtNLM"/>
    </source>
</evidence>
<protein>
    <recommendedName>
        <fullName evidence="3">Poly(3-hydroxybutyrate) depolymerase</fullName>
    </recommendedName>
</protein>
<evidence type="ECO:0000313" key="2">
    <source>
        <dbReference type="Proteomes" id="UP000094472"/>
    </source>
</evidence>
<dbReference type="PANTHER" id="PTHR42972">
    <property type="entry name" value="TOL-PAL SYSTEM PROTEIN TOLB"/>
    <property type="match status" value="1"/>
</dbReference>
<dbReference type="EMBL" id="LPWF01000004">
    <property type="protein sequence ID" value="ODS01834.1"/>
    <property type="molecule type" value="Genomic_DNA"/>
</dbReference>
<proteinExistence type="predicted"/>
<keyword evidence="2" id="KW-1185">Reference proteome</keyword>
<dbReference type="PANTHER" id="PTHR42972:SF8">
    <property type="entry name" value="POLYHYDROXYBUTYRATE DEPOLYMERASE"/>
    <property type="match status" value="1"/>
</dbReference>
<dbReference type="Gene3D" id="3.40.50.1820">
    <property type="entry name" value="alpha/beta hydrolase"/>
    <property type="match status" value="2"/>
</dbReference>
<dbReference type="STRING" id="1774969.AUC69_05640"/>
<dbReference type="InterPro" id="IPR029058">
    <property type="entry name" value="AB_hydrolase_fold"/>
</dbReference>
<sequence length="341" mass="35850">MVCLSVGPSPGLSAEALPRLGTELGATSVSGLSSGAYMAGQIEIAHAKDIVGAGIVAGGPFACAETAASRAFPFWPTAIGQNATQALYSCMKTTMGAPDPEALVARTKALADDGVIDPVDALRDHHVYLYSGNDDQTVTRPVVASAKRFYDLLGVALGNVTLVEGAGGHAFITEQGGLACGLTDEPYVSDCNYDQARAILGWIYGPLQAASAEPQGKFVVFDQDPFSDPGDGFADEGVVYVPPTCQTERGCRVHIALHGCNQSREEVGDAFVHGAGFAELADANRLVVLFPQAKAITGINPEGCWDWWGYTGLDYLGKDAPQIKAIWAMVEHLAKREATDD</sequence>
<name>A0A1E3W7Q6_9HYPH</name>
<comment type="caution">
    <text evidence="1">The sequence shown here is derived from an EMBL/GenBank/DDBJ whole genome shotgun (WGS) entry which is preliminary data.</text>
</comment>
<reference evidence="1 2" key="1">
    <citation type="journal article" date="2016" name="Environ. Microbiol.">
        <title>New Methyloceanibacter diversity from North Sea sediments includes methanotroph containing solely the soluble methane monooxygenase.</title>
        <authorList>
            <person name="Vekeman B."/>
            <person name="Kerckhof F.M."/>
            <person name="Cremers G."/>
            <person name="de Vos P."/>
            <person name="Vandamme P."/>
            <person name="Boon N."/>
            <person name="Op den Camp H.J."/>
            <person name="Heylen K."/>
        </authorList>
    </citation>
    <scope>NUCLEOTIDE SEQUENCE [LARGE SCALE GENOMIC DNA]</scope>
    <source>
        <strain evidence="1 2">R-67175</strain>
    </source>
</reference>
<evidence type="ECO:0000313" key="1">
    <source>
        <dbReference type="EMBL" id="ODS01834.1"/>
    </source>
</evidence>
<dbReference type="SUPFAM" id="SSF53474">
    <property type="entry name" value="alpha/beta-Hydrolases"/>
    <property type="match status" value="1"/>
</dbReference>
<dbReference type="AlphaFoldDB" id="A0A1E3W7Q6"/>
<accession>A0A1E3W7Q6</accession>